<dbReference type="EMBL" id="MU007079">
    <property type="protein sequence ID" value="KAF2423668.1"/>
    <property type="molecule type" value="Genomic_DNA"/>
</dbReference>
<sequence length="270" mass="30386">MSWMDSWSRPGKHATTPPPLYLTQGDSVKYCHTCGRVMSSRKTQQAETKYCSSRCRNQKPKATDKRIEDAFVALLNEESTFEGEPIPSEIRSTKSQKKTKGDTRIIIPCSAAETLLFGSRHDPTKTHGRKKNKAPRALDSGEWKSVDMESDEEEDTRSEESLPEHLTVGFAGKVRPPQNKTDINGGIGGEKGWAERSEETEEDAAKRREGQKVAEERESVKRAARRGCIFGFLVEGWEEPPVRRKCEAVMNGAVVEPSFAKGDWGIRWRE</sequence>
<dbReference type="AlphaFoldDB" id="A0A9P4NJD2"/>
<comment type="caution">
    <text evidence="2">The sequence shown here is derived from an EMBL/GenBank/DDBJ whole genome shotgun (WGS) entry which is preliminary data.</text>
</comment>
<feature type="compositionally biased region" description="Basic and acidic residues" evidence="1">
    <location>
        <begin position="192"/>
        <end position="218"/>
    </location>
</feature>
<organism evidence="2 3">
    <name type="scientific">Tothia fuscella</name>
    <dbReference type="NCBI Taxonomy" id="1048955"/>
    <lineage>
        <taxon>Eukaryota</taxon>
        <taxon>Fungi</taxon>
        <taxon>Dikarya</taxon>
        <taxon>Ascomycota</taxon>
        <taxon>Pezizomycotina</taxon>
        <taxon>Dothideomycetes</taxon>
        <taxon>Pleosporomycetidae</taxon>
        <taxon>Venturiales</taxon>
        <taxon>Cylindrosympodiaceae</taxon>
        <taxon>Tothia</taxon>
    </lineage>
</organism>
<proteinExistence type="predicted"/>
<dbReference type="OrthoDB" id="537467at2759"/>
<feature type="compositionally biased region" description="Acidic residues" evidence="1">
    <location>
        <begin position="148"/>
        <end position="157"/>
    </location>
</feature>
<name>A0A9P4NJD2_9PEZI</name>
<evidence type="ECO:0000313" key="3">
    <source>
        <dbReference type="Proteomes" id="UP000800235"/>
    </source>
</evidence>
<feature type="region of interest" description="Disordered" evidence="1">
    <location>
        <begin position="117"/>
        <end position="218"/>
    </location>
</feature>
<protein>
    <submittedName>
        <fullName evidence="2">Uncharacterized protein</fullName>
    </submittedName>
</protein>
<reference evidence="2" key="1">
    <citation type="journal article" date="2020" name="Stud. Mycol.">
        <title>101 Dothideomycetes genomes: a test case for predicting lifestyles and emergence of pathogens.</title>
        <authorList>
            <person name="Haridas S."/>
            <person name="Albert R."/>
            <person name="Binder M."/>
            <person name="Bloem J."/>
            <person name="Labutti K."/>
            <person name="Salamov A."/>
            <person name="Andreopoulos B."/>
            <person name="Baker S."/>
            <person name="Barry K."/>
            <person name="Bills G."/>
            <person name="Bluhm B."/>
            <person name="Cannon C."/>
            <person name="Castanera R."/>
            <person name="Culley D."/>
            <person name="Daum C."/>
            <person name="Ezra D."/>
            <person name="Gonzalez J."/>
            <person name="Henrissat B."/>
            <person name="Kuo A."/>
            <person name="Liang C."/>
            <person name="Lipzen A."/>
            <person name="Lutzoni F."/>
            <person name="Magnuson J."/>
            <person name="Mondo S."/>
            <person name="Nolan M."/>
            <person name="Ohm R."/>
            <person name="Pangilinan J."/>
            <person name="Park H.-J."/>
            <person name="Ramirez L."/>
            <person name="Alfaro M."/>
            <person name="Sun H."/>
            <person name="Tritt A."/>
            <person name="Yoshinaga Y."/>
            <person name="Zwiers L.-H."/>
            <person name="Turgeon B."/>
            <person name="Goodwin S."/>
            <person name="Spatafora J."/>
            <person name="Crous P."/>
            <person name="Grigoriev I."/>
        </authorList>
    </citation>
    <scope>NUCLEOTIDE SEQUENCE</scope>
    <source>
        <strain evidence="2">CBS 130266</strain>
    </source>
</reference>
<accession>A0A9P4NJD2</accession>
<evidence type="ECO:0000313" key="2">
    <source>
        <dbReference type="EMBL" id="KAF2423668.1"/>
    </source>
</evidence>
<keyword evidence="3" id="KW-1185">Reference proteome</keyword>
<dbReference type="Proteomes" id="UP000800235">
    <property type="component" value="Unassembled WGS sequence"/>
</dbReference>
<evidence type="ECO:0000256" key="1">
    <source>
        <dbReference type="SAM" id="MobiDB-lite"/>
    </source>
</evidence>
<gene>
    <name evidence="2" type="ORF">EJ08DRAFT_595682</name>
</gene>